<name>A0ABS8Z914_9PSEU</name>
<feature type="transmembrane region" description="Helical" evidence="5">
    <location>
        <begin position="46"/>
        <end position="67"/>
    </location>
</feature>
<sequence>MNVVLWIAQGLLAAVYLMSGTLKATQPRQKLIANMGGGWVEDFSPGAVKAIGVVEVLGALGLVLPWATGIAPSLTPIAAAGFVVVQILASVVHGRRKEYKNLPVNVILLALALFVAIGRF</sequence>
<reference evidence="6 7" key="1">
    <citation type="submission" date="2021-12" db="EMBL/GenBank/DDBJ databases">
        <title>Genome sequence of Kibdelosporangium philippinense ATCC 49844.</title>
        <authorList>
            <person name="Fedorov E.A."/>
            <person name="Omeragic M."/>
            <person name="Shalygina K.F."/>
            <person name="Maclea K.S."/>
        </authorList>
    </citation>
    <scope>NUCLEOTIDE SEQUENCE [LARGE SCALE GENOMIC DNA]</scope>
    <source>
        <strain evidence="6 7">ATCC 49844</strain>
    </source>
</reference>
<evidence type="ECO:0000256" key="5">
    <source>
        <dbReference type="SAM" id="Phobius"/>
    </source>
</evidence>
<evidence type="ECO:0000256" key="1">
    <source>
        <dbReference type="ARBA" id="ARBA00004141"/>
    </source>
</evidence>
<keyword evidence="2 5" id="KW-0812">Transmembrane</keyword>
<dbReference type="RefSeq" id="WP_233725159.1">
    <property type="nucleotide sequence ID" value="NZ_JAJVCN010000001.1"/>
</dbReference>
<evidence type="ECO:0000256" key="3">
    <source>
        <dbReference type="ARBA" id="ARBA00022989"/>
    </source>
</evidence>
<dbReference type="Proteomes" id="UP001521150">
    <property type="component" value="Unassembled WGS sequence"/>
</dbReference>
<feature type="transmembrane region" description="Helical" evidence="5">
    <location>
        <begin position="6"/>
        <end position="25"/>
    </location>
</feature>
<dbReference type="InterPro" id="IPR032808">
    <property type="entry name" value="DoxX"/>
</dbReference>
<evidence type="ECO:0000256" key="4">
    <source>
        <dbReference type="ARBA" id="ARBA00023136"/>
    </source>
</evidence>
<accession>A0ABS8Z914</accession>
<feature type="transmembrane region" description="Helical" evidence="5">
    <location>
        <begin position="73"/>
        <end position="92"/>
    </location>
</feature>
<feature type="transmembrane region" description="Helical" evidence="5">
    <location>
        <begin position="99"/>
        <end position="117"/>
    </location>
</feature>
<comment type="caution">
    <text evidence="6">The sequence shown here is derived from an EMBL/GenBank/DDBJ whole genome shotgun (WGS) entry which is preliminary data.</text>
</comment>
<organism evidence="6 7">
    <name type="scientific">Kibdelosporangium philippinense</name>
    <dbReference type="NCBI Taxonomy" id="211113"/>
    <lineage>
        <taxon>Bacteria</taxon>
        <taxon>Bacillati</taxon>
        <taxon>Actinomycetota</taxon>
        <taxon>Actinomycetes</taxon>
        <taxon>Pseudonocardiales</taxon>
        <taxon>Pseudonocardiaceae</taxon>
        <taxon>Kibdelosporangium</taxon>
    </lineage>
</organism>
<keyword evidence="3 5" id="KW-1133">Transmembrane helix</keyword>
<keyword evidence="7" id="KW-1185">Reference proteome</keyword>
<gene>
    <name evidence="6" type="ORF">LWC34_12175</name>
</gene>
<protein>
    <submittedName>
        <fullName evidence="6">DoxX family protein</fullName>
    </submittedName>
</protein>
<evidence type="ECO:0000313" key="7">
    <source>
        <dbReference type="Proteomes" id="UP001521150"/>
    </source>
</evidence>
<evidence type="ECO:0000313" key="6">
    <source>
        <dbReference type="EMBL" id="MCE7003579.1"/>
    </source>
</evidence>
<keyword evidence="4 5" id="KW-0472">Membrane</keyword>
<evidence type="ECO:0000256" key="2">
    <source>
        <dbReference type="ARBA" id="ARBA00022692"/>
    </source>
</evidence>
<dbReference type="EMBL" id="JAJVCN010000001">
    <property type="protein sequence ID" value="MCE7003579.1"/>
    <property type="molecule type" value="Genomic_DNA"/>
</dbReference>
<proteinExistence type="predicted"/>
<dbReference type="Pfam" id="PF13564">
    <property type="entry name" value="DoxX_2"/>
    <property type="match status" value="1"/>
</dbReference>
<comment type="subcellular location">
    <subcellularLocation>
        <location evidence="1">Membrane</location>
        <topology evidence="1">Multi-pass membrane protein</topology>
    </subcellularLocation>
</comment>